<feature type="compositionally biased region" description="Low complexity" evidence="1">
    <location>
        <begin position="80"/>
        <end position="92"/>
    </location>
</feature>
<protein>
    <submittedName>
        <fullName evidence="3">Uncharacterized protein</fullName>
    </submittedName>
</protein>
<name>A0A9N8HBU9_9STRA</name>
<gene>
    <name evidence="3" type="ORF">SEMRO_196_G083580.1</name>
</gene>
<comment type="caution">
    <text evidence="3">The sequence shown here is derived from an EMBL/GenBank/DDBJ whole genome shotgun (WGS) entry which is preliminary data.</text>
</comment>
<dbReference type="Proteomes" id="UP001153069">
    <property type="component" value="Unassembled WGS sequence"/>
</dbReference>
<reference evidence="3" key="1">
    <citation type="submission" date="2020-06" db="EMBL/GenBank/DDBJ databases">
        <authorList>
            <consortium name="Plant Systems Biology data submission"/>
        </authorList>
    </citation>
    <scope>NUCLEOTIDE SEQUENCE</scope>
    <source>
        <strain evidence="3">D6</strain>
    </source>
</reference>
<keyword evidence="4" id="KW-1185">Reference proteome</keyword>
<feature type="chain" id="PRO_5040206710" evidence="2">
    <location>
        <begin position="22"/>
        <end position="305"/>
    </location>
</feature>
<evidence type="ECO:0000313" key="4">
    <source>
        <dbReference type="Proteomes" id="UP001153069"/>
    </source>
</evidence>
<dbReference type="EMBL" id="CAICTM010000195">
    <property type="protein sequence ID" value="CAB9504418.1"/>
    <property type="molecule type" value="Genomic_DNA"/>
</dbReference>
<evidence type="ECO:0000313" key="3">
    <source>
        <dbReference type="EMBL" id="CAB9504418.1"/>
    </source>
</evidence>
<evidence type="ECO:0000256" key="2">
    <source>
        <dbReference type="SAM" id="SignalP"/>
    </source>
</evidence>
<organism evidence="3 4">
    <name type="scientific">Seminavis robusta</name>
    <dbReference type="NCBI Taxonomy" id="568900"/>
    <lineage>
        <taxon>Eukaryota</taxon>
        <taxon>Sar</taxon>
        <taxon>Stramenopiles</taxon>
        <taxon>Ochrophyta</taxon>
        <taxon>Bacillariophyta</taxon>
        <taxon>Bacillariophyceae</taxon>
        <taxon>Bacillariophycidae</taxon>
        <taxon>Naviculales</taxon>
        <taxon>Naviculaceae</taxon>
        <taxon>Seminavis</taxon>
    </lineage>
</organism>
<keyword evidence="2" id="KW-0732">Signal</keyword>
<evidence type="ECO:0000256" key="1">
    <source>
        <dbReference type="SAM" id="MobiDB-lite"/>
    </source>
</evidence>
<dbReference type="OrthoDB" id="192213at2759"/>
<feature type="signal peptide" evidence="2">
    <location>
        <begin position="1"/>
        <end position="21"/>
    </location>
</feature>
<proteinExistence type="predicted"/>
<feature type="compositionally biased region" description="Basic and acidic residues" evidence="1">
    <location>
        <begin position="67"/>
        <end position="77"/>
    </location>
</feature>
<accession>A0A9N8HBU9</accession>
<feature type="region of interest" description="Disordered" evidence="1">
    <location>
        <begin position="67"/>
        <end position="99"/>
    </location>
</feature>
<sequence length="305" mass="34757">MKGRNLEILLACVLCMTTASAIKNLRVLSPLKALTIWDPEVKDEPATARSRFLPVFRARLQAESEARKELKAKKDQELQASASSSGWAQSTAMSDRRRRRAEERYVEEASDRAAAKAAASLVSVKKKAAKNSNNYQFVGVVNPKTSGKPIKWYARPKPSGSKWSVRLVHVDQAAIITDLFRKGEVDIFAKYKNTGKVNPETNLPVIDSEYTVRERSVRNLWNFSPKHFFSDSSGMYWRERRVRPGLYTDGNNVYEATYRYRDGKNGMHRMSTLNRFMASKSISTKQKKTIQKRLKEDSPDLVLEE</sequence>
<dbReference type="AlphaFoldDB" id="A0A9N8HBU9"/>